<dbReference type="PANTHER" id="PTHR10778:SF13">
    <property type="entry name" value="ADENOSINE 3'-PHOSPHO 5'-PHOSPHOSULFATE TRANSPORTER 1"/>
    <property type="match status" value="1"/>
</dbReference>
<accession>A0A2P6TDT0</accession>
<feature type="transmembrane region" description="Helical" evidence="8">
    <location>
        <begin position="325"/>
        <end position="347"/>
    </location>
</feature>
<dbReference type="GO" id="GO:0005789">
    <property type="term" value="C:endoplasmic reticulum membrane"/>
    <property type="evidence" value="ECO:0007669"/>
    <property type="project" value="TreeGrafter"/>
</dbReference>
<protein>
    <submittedName>
        <fullName evidence="9">Adenosine 3-phospho 5-phosphosulfate transporter 1</fullName>
    </submittedName>
</protein>
<gene>
    <name evidence="9" type="ORF">C2E21_8626</name>
</gene>
<dbReference type="PANTHER" id="PTHR10778">
    <property type="entry name" value="SOLUTE CARRIER FAMILY 35 MEMBER B"/>
    <property type="match status" value="1"/>
</dbReference>
<feature type="transmembrane region" description="Helical" evidence="8">
    <location>
        <begin position="170"/>
        <end position="193"/>
    </location>
</feature>
<evidence type="ECO:0000256" key="1">
    <source>
        <dbReference type="ARBA" id="ARBA00004141"/>
    </source>
</evidence>
<proteinExistence type="inferred from homology"/>
<name>A0A2P6TDT0_CHLSO</name>
<evidence type="ECO:0000256" key="5">
    <source>
        <dbReference type="ARBA" id="ARBA00022989"/>
    </source>
</evidence>
<evidence type="ECO:0000256" key="7">
    <source>
        <dbReference type="SAM" id="MobiDB-lite"/>
    </source>
</evidence>
<feature type="transmembrane region" description="Helical" evidence="8">
    <location>
        <begin position="135"/>
        <end position="154"/>
    </location>
</feature>
<comment type="subcellular location">
    <subcellularLocation>
        <location evidence="1">Membrane</location>
        <topology evidence="1">Multi-pass membrane protein</topology>
    </subcellularLocation>
</comment>
<dbReference type="OrthoDB" id="1601at2759"/>
<dbReference type="InterPro" id="IPR013657">
    <property type="entry name" value="SCL35B1-4/HUT1"/>
</dbReference>
<evidence type="ECO:0000256" key="2">
    <source>
        <dbReference type="ARBA" id="ARBA00008349"/>
    </source>
</evidence>
<dbReference type="Pfam" id="PF08449">
    <property type="entry name" value="UAA"/>
    <property type="match status" value="1"/>
</dbReference>
<keyword evidence="6 8" id="KW-0472">Membrane</keyword>
<feature type="transmembrane region" description="Helical" evidence="8">
    <location>
        <begin position="359"/>
        <end position="377"/>
    </location>
</feature>
<dbReference type="GO" id="GO:0046964">
    <property type="term" value="F:3'-phosphoadenosine 5'-phosphosulfate transmembrane transporter activity"/>
    <property type="evidence" value="ECO:0007669"/>
    <property type="project" value="TreeGrafter"/>
</dbReference>
<dbReference type="EMBL" id="LHPG02000021">
    <property type="protein sequence ID" value="PRW20800.1"/>
    <property type="molecule type" value="Genomic_DNA"/>
</dbReference>
<keyword evidence="10" id="KW-1185">Reference proteome</keyword>
<evidence type="ECO:0000256" key="3">
    <source>
        <dbReference type="ARBA" id="ARBA00022448"/>
    </source>
</evidence>
<keyword evidence="4 8" id="KW-0812">Transmembrane</keyword>
<reference evidence="9 10" key="1">
    <citation type="journal article" date="2018" name="Plant J.">
        <title>Genome sequences of Chlorella sorokiniana UTEX 1602 and Micractinium conductrix SAG 241.80: implications to maltose excretion by a green alga.</title>
        <authorList>
            <person name="Arriola M.B."/>
            <person name="Velmurugan N."/>
            <person name="Zhang Y."/>
            <person name="Plunkett M.H."/>
            <person name="Hondzo H."/>
            <person name="Barney B.M."/>
        </authorList>
    </citation>
    <scope>NUCLEOTIDE SEQUENCE [LARGE SCALE GENOMIC DNA]</scope>
    <source>
        <strain evidence="10">UTEX 1602</strain>
    </source>
</reference>
<feature type="transmembrane region" description="Helical" evidence="8">
    <location>
        <begin position="260"/>
        <end position="279"/>
    </location>
</feature>
<feature type="transmembrane region" description="Helical" evidence="8">
    <location>
        <begin position="285"/>
        <end position="305"/>
    </location>
</feature>
<comment type="similarity">
    <text evidence="2">Belongs to the nucleotide-sugar transporter family. UDP-galactose:UMP antiporter (TC 2.A.7.11) subfamily.</text>
</comment>
<evidence type="ECO:0000256" key="6">
    <source>
        <dbReference type="ARBA" id="ARBA00023136"/>
    </source>
</evidence>
<organism evidence="9 10">
    <name type="scientific">Chlorella sorokiniana</name>
    <name type="common">Freshwater green alga</name>
    <dbReference type="NCBI Taxonomy" id="3076"/>
    <lineage>
        <taxon>Eukaryota</taxon>
        <taxon>Viridiplantae</taxon>
        <taxon>Chlorophyta</taxon>
        <taxon>core chlorophytes</taxon>
        <taxon>Trebouxiophyceae</taxon>
        <taxon>Chlorellales</taxon>
        <taxon>Chlorellaceae</taxon>
        <taxon>Chlorella clade</taxon>
        <taxon>Chlorella</taxon>
    </lineage>
</organism>
<keyword evidence="3" id="KW-0813">Transport</keyword>
<feature type="region of interest" description="Disordered" evidence="7">
    <location>
        <begin position="435"/>
        <end position="462"/>
    </location>
</feature>
<dbReference type="AlphaFoldDB" id="A0A2P6TDT0"/>
<feature type="transmembrane region" description="Helical" evidence="8">
    <location>
        <begin position="384"/>
        <end position="409"/>
    </location>
</feature>
<dbReference type="Proteomes" id="UP000239899">
    <property type="component" value="Unassembled WGS sequence"/>
</dbReference>
<dbReference type="GO" id="GO:0000139">
    <property type="term" value="C:Golgi membrane"/>
    <property type="evidence" value="ECO:0007669"/>
    <property type="project" value="TreeGrafter"/>
</dbReference>
<comment type="caution">
    <text evidence="9">The sequence shown here is derived from an EMBL/GenBank/DDBJ whole genome shotgun (WGS) entry which is preliminary data.</text>
</comment>
<sequence>MYNATEDSRVDAKLCTVEGLEQETPLAVVQGEEIYAVAADSGAAEGGCVTMADVPLTACQQHYFFLYDADLLQFIANLEQWHCAILPSSAPLPRPTSARAELSKIGAAERKRKAMGGPLALWDAAFSRIRENQRLHLAWCCAGVIGCLVAYGVLQEKIMQGSFDGERFTFSLFLVLCNRLTTMSLAVIMLVLYGQDMRPVAPPHNYAAVSVSNVVATFCQYEALKHVSFPMQTLGKCAKMIPVMIWGTIIMRKRYGPKDYLNAVLITLGCTLFLMTGSVKSKHASADSSVFGLMLMLGYLGFDGFTSTFQDKLFKGYQMTIYNQILYVTSFSATFSLLGLVSAGQLMPAISFISRHPDALVNIMTLSAAATIGQLFISHTIKTFGSLLFATVMTTRQFISILLSCILFAHPLTGGQWLGTVMVFGALYYKSFSKGGGGHKSGSTPKAPTAGEGPDPEKLPLVHADATANAQVSLGGSPEQK</sequence>
<evidence type="ECO:0000313" key="10">
    <source>
        <dbReference type="Proteomes" id="UP000239899"/>
    </source>
</evidence>
<keyword evidence="5 8" id="KW-1133">Transmembrane helix</keyword>
<evidence type="ECO:0000256" key="4">
    <source>
        <dbReference type="ARBA" id="ARBA00022692"/>
    </source>
</evidence>
<evidence type="ECO:0000256" key="8">
    <source>
        <dbReference type="SAM" id="Phobius"/>
    </source>
</evidence>
<evidence type="ECO:0000313" key="9">
    <source>
        <dbReference type="EMBL" id="PRW20800.1"/>
    </source>
</evidence>